<keyword evidence="3 7" id="KW-0812">Transmembrane</keyword>
<dbReference type="Pfam" id="PF12704">
    <property type="entry name" value="MacB_PCD"/>
    <property type="match status" value="1"/>
</dbReference>
<accession>A0ABS7W178</accession>
<evidence type="ECO:0000259" key="9">
    <source>
        <dbReference type="Pfam" id="PF12704"/>
    </source>
</evidence>
<feature type="domain" description="ABC3 transporter permease C-terminal" evidence="8">
    <location>
        <begin position="284"/>
        <end position="415"/>
    </location>
</feature>
<dbReference type="InterPro" id="IPR003838">
    <property type="entry name" value="ABC3_permease_C"/>
</dbReference>
<dbReference type="EMBL" id="JAHSTP010000002">
    <property type="protein sequence ID" value="MBZ6151272.1"/>
    <property type="molecule type" value="Genomic_DNA"/>
</dbReference>
<dbReference type="InterPro" id="IPR050250">
    <property type="entry name" value="Macrolide_Exporter_MacB"/>
</dbReference>
<evidence type="ECO:0000256" key="7">
    <source>
        <dbReference type="SAM" id="Phobius"/>
    </source>
</evidence>
<evidence type="ECO:0000256" key="4">
    <source>
        <dbReference type="ARBA" id="ARBA00022989"/>
    </source>
</evidence>
<name>A0ABS7W178_STROV</name>
<feature type="domain" description="MacB-like periplasmic core" evidence="9">
    <location>
        <begin position="22"/>
        <end position="241"/>
    </location>
</feature>
<comment type="caution">
    <text evidence="10">The sequence shown here is derived from an EMBL/GenBank/DDBJ whole genome shotgun (WGS) entry which is preliminary data.</text>
</comment>
<organism evidence="10 11">
    <name type="scientific">Streptomyces olivaceus</name>
    <dbReference type="NCBI Taxonomy" id="47716"/>
    <lineage>
        <taxon>Bacteria</taxon>
        <taxon>Bacillati</taxon>
        <taxon>Actinomycetota</taxon>
        <taxon>Actinomycetes</taxon>
        <taxon>Kitasatosporales</taxon>
        <taxon>Streptomycetaceae</taxon>
        <taxon>Streptomyces</taxon>
    </lineage>
</organism>
<sequence length="424" mass="44210">MNFVKRAGTSLRARKSKAAALLAVFVVLCTLLLGGFLLQGATARQEAEVQRRVGVDVTVRGEGLTRRLADRLGGSERVHRYNPVLSLRAGARGFAPLRSEGGGSDGAGGGDGEQPAVALNGVRDFGLLLPFSYGSARITAGRGVAPEDADRDVVVVEERLAARNGLAPGDTLRLASADGERTVSATVVGVFRDPAPDPARWTPSYELPGNLLYVPVRTAERLGAGASDVREAVFRIGAPEQAEGLHSAAERLLGGGDFDFRVNDKAYRDQVRPVQRVGAFAELIVWLVAVAGALILGLVVLSQTRERREELGVLLSMGERKWKLVGQLVVEVAAVAVPAVFLAVLIGRVAGGPAGDALLPRAADEPAAHPGTAPAPVDPPRLRAGAVDVGRVAGIALGISLVATVVPGVGILRLHPRSILATDT</sequence>
<reference evidence="10 11" key="1">
    <citation type="submission" date="2021-06" db="EMBL/GenBank/DDBJ databases">
        <title>Ecological speciation of a Streptomyces species isolated from different habitats and geographic origins.</title>
        <authorList>
            <person name="Wang J."/>
        </authorList>
    </citation>
    <scope>NUCLEOTIDE SEQUENCE [LARGE SCALE GENOMIC DNA]</scope>
    <source>
        <strain evidence="10 11">FXJ8.012</strain>
    </source>
</reference>
<feature type="transmembrane region" description="Helical" evidence="7">
    <location>
        <begin position="283"/>
        <end position="301"/>
    </location>
</feature>
<dbReference type="Pfam" id="PF02687">
    <property type="entry name" value="FtsX"/>
    <property type="match status" value="1"/>
</dbReference>
<dbReference type="PANTHER" id="PTHR30572">
    <property type="entry name" value="MEMBRANE COMPONENT OF TRANSPORTER-RELATED"/>
    <property type="match status" value="1"/>
</dbReference>
<comment type="subcellular location">
    <subcellularLocation>
        <location evidence="1">Cell membrane</location>
        <topology evidence="1">Multi-pass membrane protein</topology>
    </subcellularLocation>
</comment>
<keyword evidence="5 7" id="KW-0472">Membrane</keyword>
<keyword evidence="4 7" id="KW-1133">Transmembrane helix</keyword>
<gene>
    <name evidence="10" type="ORF">KVH32_08795</name>
</gene>
<evidence type="ECO:0000256" key="1">
    <source>
        <dbReference type="ARBA" id="ARBA00004651"/>
    </source>
</evidence>
<evidence type="ECO:0000313" key="11">
    <source>
        <dbReference type="Proteomes" id="UP000758701"/>
    </source>
</evidence>
<dbReference type="RefSeq" id="WP_224309276.1">
    <property type="nucleotide sequence ID" value="NZ_JAHSST010000002.1"/>
</dbReference>
<keyword evidence="11" id="KW-1185">Reference proteome</keyword>
<comment type="similarity">
    <text evidence="6">Belongs to the ABC-4 integral membrane protein family.</text>
</comment>
<dbReference type="PANTHER" id="PTHR30572:SF9">
    <property type="entry name" value="ABC TRANSPORTER PERMEASE PROTEIN"/>
    <property type="match status" value="1"/>
</dbReference>
<feature type="transmembrane region" description="Helical" evidence="7">
    <location>
        <begin position="392"/>
        <end position="412"/>
    </location>
</feature>
<protein>
    <submittedName>
        <fullName evidence="10">ABC transporter permease</fullName>
    </submittedName>
</protein>
<evidence type="ECO:0000313" key="10">
    <source>
        <dbReference type="EMBL" id="MBZ6151272.1"/>
    </source>
</evidence>
<evidence type="ECO:0000256" key="3">
    <source>
        <dbReference type="ARBA" id="ARBA00022692"/>
    </source>
</evidence>
<feature type="transmembrane region" description="Helical" evidence="7">
    <location>
        <begin position="322"/>
        <end position="346"/>
    </location>
</feature>
<proteinExistence type="inferred from homology"/>
<evidence type="ECO:0000256" key="2">
    <source>
        <dbReference type="ARBA" id="ARBA00022475"/>
    </source>
</evidence>
<dbReference type="InterPro" id="IPR025857">
    <property type="entry name" value="MacB_PCD"/>
</dbReference>
<evidence type="ECO:0000256" key="6">
    <source>
        <dbReference type="ARBA" id="ARBA00038076"/>
    </source>
</evidence>
<evidence type="ECO:0000256" key="5">
    <source>
        <dbReference type="ARBA" id="ARBA00023136"/>
    </source>
</evidence>
<keyword evidence="2" id="KW-1003">Cell membrane</keyword>
<evidence type="ECO:0000259" key="8">
    <source>
        <dbReference type="Pfam" id="PF02687"/>
    </source>
</evidence>
<dbReference type="Proteomes" id="UP000758701">
    <property type="component" value="Unassembled WGS sequence"/>
</dbReference>